<feature type="transmembrane region" description="Helical" evidence="2">
    <location>
        <begin position="446"/>
        <end position="468"/>
    </location>
</feature>
<reference evidence="3 4" key="1">
    <citation type="submission" date="2020-04" db="EMBL/GenBank/DDBJ databases">
        <authorList>
            <person name="Alioto T."/>
            <person name="Alioto T."/>
            <person name="Gomez Garrido J."/>
        </authorList>
    </citation>
    <scope>NUCLEOTIDE SEQUENCE [LARGE SCALE GENOMIC DNA]</scope>
</reference>
<dbReference type="Proteomes" id="UP000494165">
    <property type="component" value="Unassembled WGS sequence"/>
</dbReference>
<gene>
    <name evidence="3" type="ORF">CLODIP_2_CD11780</name>
</gene>
<keyword evidence="2" id="KW-0812">Transmembrane</keyword>
<sequence length="811" mass="88139">MAGVLFVVCVPTAKYEAELAKYATKEEAPAEPPQPSGKKHKFFKSTKKSEFYKSEPQLFNNHQPQSASAKGASPKLSNPKLFRAVTESALDSRASQEALNIFNNSVQNNFLAPPQGSPQINNDLAKSTNSVQVHSALNLTVPNLGGSCNPIPPSPSQQQQPLPQEAPAEEDEDTRLKMKPMEQILTNVLSKLKIENAVWCPGKNSNFYQVMFSTGSGEPCEECLQCLQDCGIGQKYSSVVSVIPCSLYYEGQSEEAPPAADNSSGEEEFGSEEKLKEAPNKVTAWSKFVASVRARLTVAQVVEQVKSNAELTFDFCMLLLVAGIVAALGLVENSSVILVASMLISPLMGPILAGVFGIVIRDRQLQRVGVMNELFGLLMCLVIGFVFGLIIISIKPHWPGSPDAPWPTDEMQARGALRSLWVGVLIALPSGAGVALSVLGGNAGSLVGVAISASLLPPAVNAGLYWALAVAELTKNPYHDEAVEAQDRFNATAREIDMATESPKILHIYSENKAAELACFGAISLCLTLLNILCIFIAGIIVLKIKEVAPKSSRDDLDVFWKHDIKFVRDYNRTMHGEEGNNMGNQLIEELRGMSTDKLNAVVNEATRDSTFFDRIRRISFMNGHHDVNFTYSGSMGRNESTWSPNTVGRFEERPTIRDLEDLYSTLTGQRPRSYVPLPVPTTGAAMRRRSFSAVPRKTSVPAMPLAKRRESVSRPNSKVPNISLATITETNSPAGTPVAKHGPRRPSTSPTPKPNKEKMRFVVTPAADDSLPNTPVVERKTSQGPTTVRKGDYEAPGSGTSNPQKKYSLV</sequence>
<keyword evidence="2" id="KW-1133">Transmembrane helix</keyword>
<dbReference type="Pfam" id="PF04087">
    <property type="entry name" value="DUF389"/>
    <property type="match status" value="1"/>
</dbReference>
<feature type="transmembrane region" description="Helical" evidence="2">
    <location>
        <begin position="311"/>
        <end position="331"/>
    </location>
</feature>
<feature type="compositionally biased region" description="Polar residues" evidence="1">
    <location>
        <begin position="57"/>
        <end position="68"/>
    </location>
</feature>
<dbReference type="InterPro" id="IPR005240">
    <property type="entry name" value="DUF389"/>
</dbReference>
<evidence type="ECO:0000313" key="4">
    <source>
        <dbReference type="Proteomes" id="UP000494165"/>
    </source>
</evidence>
<protein>
    <recommendedName>
        <fullName evidence="5">DUF389 domain-containing protein</fullName>
    </recommendedName>
</protein>
<feature type="transmembrane region" description="Helical" evidence="2">
    <location>
        <begin position="337"/>
        <end position="360"/>
    </location>
</feature>
<organism evidence="3 4">
    <name type="scientific">Cloeon dipterum</name>
    <dbReference type="NCBI Taxonomy" id="197152"/>
    <lineage>
        <taxon>Eukaryota</taxon>
        <taxon>Metazoa</taxon>
        <taxon>Ecdysozoa</taxon>
        <taxon>Arthropoda</taxon>
        <taxon>Hexapoda</taxon>
        <taxon>Insecta</taxon>
        <taxon>Pterygota</taxon>
        <taxon>Palaeoptera</taxon>
        <taxon>Ephemeroptera</taxon>
        <taxon>Pisciforma</taxon>
        <taxon>Baetidae</taxon>
        <taxon>Cloeon</taxon>
    </lineage>
</organism>
<dbReference type="AlphaFoldDB" id="A0A8S1CJF8"/>
<evidence type="ECO:0000256" key="2">
    <source>
        <dbReference type="SAM" id="Phobius"/>
    </source>
</evidence>
<name>A0A8S1CJF8_9INSE</name>
<dbReference type="PANTHER" id="PTHR20992">
    <property type="entry name" value="AT15442P-RELATED"/>
    <property type="match status" value="1"/>
</dbReference>
<keyword evidence="4" id="KW-1185">Reference proteome</keyword>
<feature type="compositionally biased region" description="Polar residues" evidence="1">
    <location>
        <begin position="799"/>
        <end position="811"/>
    </location>
</feature>
<feature type="compositionally biased region" description="Basic residues" evidence="1">
    <location>
        <begin position="37"/>
        <end position="46"/>
    </location>
</feature>
<proteinExistence type="predicted"/>
<dbReference type="EMBL" id="CADEPI010000033">
    <property type="protein sequence ID" value="CAB3367752.1"/>
    <property type="molecule type" value="Genomic_DNA"/>
</dbReference>
<feature type="transmembrane region" description="Helical" evidence="2">
    <location>
        <begin position="372"/>
        <end position="394"/>
    </location>
</feature>
<feature type="transmembrane region" description="Helical" evidence="2">
    <location>
        <begin position="420"/>
        <end position="439"/>
    </location>
</feature>
<keyword evidence="2" id="KW-0472">Membrane</keyword>
<feature type="region of interest" description="Disordered" evidence="1">
    <location>
        <begin position="254"/>
        <end position="275"/>
    </location>
</feature>
<accession>A0A8S1CJF8</accession>
<feature type="compositionally biased region" description="Low complexity" evidence="1">
    <location>
        <begin position="156"/>
        <end position="166"/>
    </location>
</feature>
<feature type="region of interest" description="Disordered" evidence="1">
    <location>
        <begin position="144"/>
        <end position="173"/>
    </location>
</feature>
<dbReference type="PANTHER" id="PTHR20992:SF9">
    <property type="entry name" value="AT15442P-RELATED"/>
    <property type="match status" value="1"/>
</dbReference>
<evidence type="ECO:0000256" key="1">
    <source>
        <dbReference type="SAM" id="MobiDB-lite"/>
    </source>
</evidence>
<comment type="caution">
    <text evidence="3">The sequence shown here is derived from an EMBL/GenBank/DDBJ whole genome shotgun (WGS) entry which is preliminary data.</text>
</comment>
<evidence type="ECO:0000313" key="3">
    <source>
        <dbReference type="EMBL" id="CAB3367752.1"/>
    </source>
</evidence>
<feature type="region of interest" description="Disordered" evidence="1">
    <location>
        <begin position="23"/>
        <end position="78"/>
    </location>
</feature>
<evidence type="ECO:0008006" key="5">
    <source>
        <dbReference type="Google" id="ProtNLM"/>
    </source>
</evidence>
<dbReference type="OrthoDB" id="543859at2759"/>
<feature type="region of interest" description="Disordered" evidence="1">
    <location>
        <begin position="689"/>
        <end position="811"/>
    </location>
</feature>
<feature type="transmembrane region" description="Helical" evidence="2">
    <location>
        <begin position="520"/>
        <end position="543"/>
    </location>
</feature>
<feature type="compositionally biased region" description="Polar residues" evidence="1">
    <location>
        <begin position="714"/>
        <end position="735"/>
    </location>
</feature>